<name>A0A1T4MFI9_9FIRM</name>
<keyword evidence="2" id="KW-1185">Reference proteome</keyword>
<dbReference type="GO" id="GO:0006355">
    <property type="term" value="P:regulation of DNA-templated transcription"/>
    <property type="evidence" value="ECO:0007669"/>
    <property type="project" value="InterPro"/>
</dbReference>
<evidence type="ECO:0000313" key="1">
    <source>
        <dbReference type="EMBL" id="SJZ65683.1"/>
    </source>
</evidence>
<accession>A0A1T4MFI9</accession>
<dbReference type="Pfam" id="PF06257">
    <property type="entry name" value="VEG"/>
    <property type="match status" value="1"/>
</dbReference>
<dbReference type="Proteomes" id="UP000196365">
    <property type="component" value="Unassembled WGS sequence"/>
</dbReference>
<sequence>MMQDQNSLHKIKKVVENHVGQRVKLKANKSRKRTFEREGVIESTYPSIFVISIDEGRRSPRKVSFCYSDILTKTVELTLCKDDSIIQYG</sequence>
<reference evidence="1 2" key="1">
    <citation type="submission" date="2017-02" db="EMBL/GenBank/DDBJ databases">
        <authorList>
            <person name="Peterson S.W."/>
        </authorList>
    </citation>
    <scope>NUCLEOTIDE SEQUENCE [LARGE SCALE GENOMIC DNA]</scope>
    <source>
        <strain evidence="1 2">DSM 15102</strain>
    </source>
</reference>
<gene>
    <name evidence="1" type="ORF">SAMN02745973_01312</name>
</gene>
<dbReference type="AlphaFoldDB" id="A0A1T4MFI9"/>
<evidence type="ECO:0000313" key="2">
    <source>
        <dbReference type="Proteomes" id="UP000196365"/>
    </source>
</evidence>
<dbReference type="PANTHER" id="PTHR40026">
    <property type="entry name" value="PROTEIN VEG"/>
    <property type="match status" value="1"/>
</dbReference>
<dbReference type="InterPro" id="IPR009366">
    <property type="entry name" value="Protein_Veg"/>
</dbReference>
<dbReference type="Gene3D" id="2.30.30.100">
    <property type="match status" value="1"/>
</dbReference>
<dbReference type="PANTHER" id="PTHR40026:SF1">
    <property type="entry name" value="PROTEIN VEG"/>
    <property type="match status" value="1"/>
</dbReference>
<organism evidence="1 2">
    <name type="scientific">Garciella nitratireducens DSM 15102</name>
    <dbReference type="NCBI Taxonomy" id="1121911"/>
    <lineage>
        <taxon>Bacteria</taxon>
        <taxon>Bacillati</taxon>
        <taxon>Bacillota</taxon>
        <taxon>Clostridia</taxon>
        <taxon>Eubacteriales</taxon>
        <taxon>Eubacteriaceae</taxon>
        <taxon>Garciella</taxon>
    </lineage>
</organism>
<proteinExistence type="predicted"/>
<protein>
    <submittedName>
        <fullName evidence="1">Uncharacterized protein Veg</fullName>
    </submittedName>
</protein>
<dbReference type="EMBL" id="FUWV01000007">
    <property type="protein sequence ID" value="SJZ65683.1"/>
    <property type="molecule type" value="Genomic_DNA"/>
</dbReference>
<dbReference type="PIRSF" id="PIRSF037257">
    <property type="entry name" value="DUF1021"/>
    <property type="match status" value="1"/>
</dbReference>